<evidence type="ECO:0000256" key="1">
    <source>
        <dbReference type="ARBA" id="ARBA00022729"/>
    </source>
</evidence>
<sequence>MSWKNLAALTLAVSLLGGCSVVERLVYRIDINQGNYLEQSDVDTLRYGMNKEQVQFVLGSPMISEPEYPNTWYYVYYHKPGHDKPEQKNLILTFNDQNRLVKMEGDYTPSPQFMDGMN</sequence>
<evidence type="ECO:0000256" key="3">
    <source>
        <dbReference type="ARBA" id="ARBA00023237"/>
    </source>
</evidence>
<evidence type="ECO:0000259" key="5">
    <source>
        <dbReference type="Pfam" id="PF04355"/>
    </source>
</evidence>
<dbReference type="GO" id="GO:0043165">
    <property type="term" value="P:Gram-negative-bacterium-type cell outer membrane assembly"/>
    <property type="evidence" value="ECO:0007669"/>
    <property type="project" value="UniProtKB-UniRule"/>
</dbReference>
<dbReference type="EMBL" id="BBMN01000009">
    <property type="protein sequence ID" value="GAL06114.1"/>
    <property type="molecule type" value="Genomic_DNA"/>
</dbReference>
<dbReference type="GO" id="GO:1990063">
    <property type="term" value="C:Bam protein complex"/>
    <property type="evidence" value="ECO:0007669"/>
    <property type="project" value="TreeGrafter"/>
</dbReference>
<protein>
    <recommendedName>
        <fullName evidence="4">Outer membrane protein assembly factor BamE</fullName>
    </recommendedName>
</protein>
<proteinExistence type="inferred from homology"/>
<evidence type="ECO:0000256" key="4">
    <source>
        <dbReference type="HAMAP-Rule" id="MF_00925"/>
    </source>
</evidence>
<dbReference type="Pfam" id="PF04355">
    <property type="entry name" value="BamE"/>
    <property type="match status" value="1"/>
</dbReference>
<dbReference type="GO" id="GO:0051205">
    <property type="term" value="P:protein insertion into membrane"/>
    <property type="evidence" value="ECO:0007669"/>
    <property type="project" value="UniProtKB-UniRule"/>
</dbReference>
<dbReference type="AlphaFoldDB" id="A0A090QW73"/>
<comment type="caution">
    <text evidence="6">The sequence shown here is derived from an EMBL/GenBank/DDBJ whole genome shotgun (WGS) entry which is preliminary data.</text>
</comment>
<comment type="function">
    <text evidence="4">Part of the outer membrane protein assembly complex, which is involved in assembly and insertion of beta-barrel proteins into the outer membrane.</text>
</comment>
<dbReference type="HAMAP" id="MF_00925">
    <property type="entry name" value="OM_assembly_BamE"/>
    <property type="match status" value="1"/>
</dbReference>
<dbReference type="Proteomes" id="UP000029227">
    <property type="component" value="Unassembled WGS sequence"/>
</dbReference>
<keyword evidence="2 4" id="KW-0472">Membrane</keyword>
<organism evidence="6 7">
    <name type="scientific">Photobacterium aphoticum</name>
    <dbReference type="NCBI Taxonomy" id="754436"/>
    <lineage>
        <taxon>Bacteria</taxon>
        <taxon>Pseudomonadati</taxon>
        <taxon>Pseudomonadota</taxon>
        <taxon>Gammaproteobacteria</taxon>
        <taxon>Vibrionales</taxon>
        <taxon>Vibrionaceae</taxon>
        <taxon>Photobacterium</taxon>
    </lineage>
</organism>
<reference evidence="6 7" key="1">
    <citation type="journal article" date="2014" name="Genome Announc.">
        <title>Draft Genome Sequences of Two Vibrionaceae Species, Vibrio ponticus C121 and Photobacterium aphoticum C119, Isolated as Coral Reef Microbiota.</title>
        <authorList>
            <person name="Al-saari N."/>
            <person name="Meirelles P.M."/>
            <person name="Mino S."/>
            <person name="Suda W."/>
            <person name="Oshima K."/>
            <person name="Hattori M."/>
            <person name="Ohkuma M."/>
            <person name="Thompson F.L."/>
            <person name="Gomez-Gil B."/>
            <person name="Sawabe T."/>
            <person name="Sawabe T."/>
        </authorList>
    </citation>
    <scope>NUCLEOTIDE SEQUENCE [LARGE SCALE GENOMIC DNA]</scope>
    <source>
        <strain evidence="6 7">JCM 19237</strain>
    </source>
</reference>
<dbReference type="PANTHER" id="PTHR37482:SF1">
    <property type="entry name" value="OUTER MEMBRANE PROTEIN ASSEMBLY FACTOR BAME"/>
    <property type="match status" value="1"/>
</dbReference>
<dbReference type="GO" id="GO:0030674">
    <property type="term" value="F:protein-macromolecule adaptor activity"/>
    <property type="evidence" value="ECO:0007669"/>
    <property type="project" value="TreeGrafter"/>
</dbReference>
<dbReference type="NCBIfam" id="NF008585">
    <property type="entry name" value="PRK11548.1"/>
    <property type="match status" value="1"/>
</dbReference>
<dbReference type="InterPro" id="IPR026592">
    <property type="entry name" value="BamE"/>
</dbReference>
<keyword evidence="3 4" id="KW-0998">Cell outer membrane</keyword>
<name>A0A090QW73_9GAMM</name>
<dbReference type="InterPro" id="IPR037873">
    <property type="entry name" value="BamE-like"/>
</dbReference>
<dbReference type="Gene3D" id="3.30.1450.10">
    <property type="match status" value="1"/>
</dbReference>
<evidence type="ECO:0000256" key="2">
    <source>
        <dbReference type="ARBA" id="ARBA00023136"/>
    </source>
</evidence>
<keyword evidence="4" id="KW-0564">Palmitate</keyword>
<dbReference type="STRING" id="754436.JCM19237_1754"/>
<accession>A0A090QW73</accession>
<comment type="similarity">
    <text evidence="4">Belongs to the BamE family.</text>
</comment>
<keyword evidence="1 4" id="KW-0732">Signal</keyword>
<dbReference type="eggNOG" id="COG2913">
    <property type="taxonomic scope" value="Bacteria"/>
</dbReference>
<dbReference type="InterPro" id="IPR007450">
    <property type="entry name" value="BamE_dom"/>
</dbReference>
<evidence type="ECO:0000313" key="7">
    <source>
        <dbReference type="Proteomes" id="UP000029227"/>
    </source>
</evidence>
<comment type="subcellular location">
    <subcellularLocation>
        <location evidence="4">Cell outer membrane</location>
        <topology evidence="4">Lipid-anchor</topology>
    </subcellularLocation>
</comment>
<feature type="domain" description="Outer membrane protein assembly factor BamE" evidence="5">
    <location>
        <begin position="34"/>
        <end position="100"/>
    </location>
</feature>
<keyword evidence="4 6" id="KW-0449">Lipoprotein</keyword>
<dbReference type="PANTHER" id="PTHR37482">
    <property type="entry name" value="OUTER MEMBRANE PROTEIN ASSEMBLY FACTOR BAME"/>
    <property type="match status" value="1"/>
</dbReference>
<evidence type="ECO:0000313" key="6">
    <source>
        <dbReference type="EMBL" id="GAL06114.1"/>
    </source>
</evidence>
<comment type="subunit">
    <text evidence="4">Part of the Bam complex.</text>
</comment>
<dbReference type="PROSITE" id="PS51257">
    <property type="entry name" value="PROKAR_LIPOPROTEIN"/>
    <property type="match status" value="1"/>
</dbReference>
<gene>
    <name evidence="4" type="primary">bamE</name>
    <name evidence="6" type="ORF">JCM19237_1754</name>
</gene>